<keyword evidence="3" id="KW-1185">Reference proteome</keyword>
<evidence type="ECO:0000256" key="1">
    <source>
        <dbReference type="SAM" id="Phobius"/>
    </source>
</evidence>
<dbReference type="Proteomes" id="UP001151760">
    <property type="component" value="Unassembled WGS sequence"/>
</dbReference>
<feature type="transmembrane region" description="Helical" evidence="1">
    <location>
        <begin position="64"/>
        <end position="86"/>
    </location>
</feature>
<reference evidence="2" key="2">
    <citation type="submission" date="2022-01" db="EMBL/GenBank/DDBJ databases">
        <authorList>
            <person name="Yamashiro T."/>
            <person name="Shiraishi A."/>
            <person name="Satake H."/>
            <person name="Nakayama K."/>
        </authorList>
    </citation>
    <scope>NUCLEOTIDE SEQUENCE</scope>
</reference>
<keyword evidence="1" id="KW-0472">Membrane</keyword>
<sequence>MLTMRARRFLNNTGRKLTVNGDDTIGFDKSKVECYNFHKMRHFARECSDPRNQENRNRENTRRVVPVETTTSMLCCLVMVLAMIGVSSRRSPLKLDLSFSGLEEFTSEPIVIKPVAENSEAKASEAKPKEVRKNNGALIIEEMESPESEEKDGLRL</sequence>
<protein>
    <submittedName>
        <fullName evidence="2">Uncharacterized protein</fullName>
    </submittedName>
</protein>
<keyword evidence="1" id="KW-1133">Transmembrane helix</keyword>
<proteinExistence type="predicted"/>
<reference evidence="2" key="1">
    <citation type="journal article" date="2022" name="Int. J. Mol. Sci.">
        <title>Draft Genome of Tanacetum Coccineum: Genomic Comparison of Closely Related Tanacetum-Family Plants.</title>
        <authorList>
            <person name="Yamashiro T."/>
            <person name="Shiraishi A."/>
            <person name="Nakayama K."/>
            <person name="Satake H."/>
        </authorList>
    </citation>
    <scope>NUCLEOTIDE SEQUENCE</scope>
</reference>
<name>A0ABQ5F390_9ASTR</name>
<evidence type="ECO:0000313" key="2">
    <source>
        <dbReference type="EMBL" id="GJT57614.1"/>
    </source>
</evidence>
<gene>
    <name evidence="2" type="ORF">Tco_0992668</name>
</gene>
<dbReference type="EMBL" id="BQNB010016946">
    <property type="protein sequence ID" value="GJT57614.1"/>
    <property type="molecule type" value="Genomic_DNA"/>
</dbReference>
<accession>A0ABQ5F390</accession>
<keyword evidence="1" id="KW-0812">Transmembrane</keyword>
<organism evidence="2 3">
    <name type="scientific">Tanacetum coccineum</name>
    <dbReference type="NCBI Taxonomy" id="301880"/>
    <lineage>
        <taxon>Eukaryota</taxon>
        <taxon>Viridiplantae</taxon>
        <taxon>Streptophyta</taxon>
        <taxon>Embryophyta</taxon>
        <taxon>Tracheophyta</taxon>
        <taxon>Spermatophyta</taxon>
        <taxon>Magnoliopsida</taxon>
        <taxon>eudicotyledons</taxon>
        <taxon>Gunneridae</taxon>
        <taxon>Pentapetalae</taxon>
        <taxon>asterids</taxon>
        <taxon>campanulids</taxon>
        <taxon>Asterales</taxon>
        <taxon>Asteraceae</taxon>
        <taxon>Asteroideae</taxon>
        <taxon>Anthemideae</taxon>
        <taxon>Anthemidinae</taxon>
        <taxon>Tanacetum</taxon>
    </lineage>
</organism>
<comment type="caution">
    <text evidence="2">The sequence shown here is derived from an EMBL/GenBank/DDBJ whole genome shotgun (WGS) entry which is preliminary data.</text>
</comment>
<evidence type="ECO:0000313" key="3">
    <source>
        <dbReference type="Proteomes" id="UP001151760"/>
    </source>
</evidence>